<dbReference type="Proteomes" id="UP001144451">
    <property type="component" value="Unassembled WGS sequence"/>
</dbReference>
<name>A0ABQ5RFD1_9MICO</name>
<dbReference type="InterPro" id="IPR009100">
    <property type="entry name" value="AcylCoA_DH/oxidase_NM_dom_sf"/>
</dbReference>
<evidence type="ECO:0008006" key="4">
    <source>
        <dbReference type="Google" id="ProtNLM"/>
    </source>
</evidence>
<keyword evidence="3" id="KW-1185">Reference proteome</keyword>
<sequence>MTATSERAPEPAAGTDPATRDGLGLAVLPAVTEPVLARVAERAGEVDRAEADLWDELAALGELDLLTAPLPLAAELTHALARRCTASAFALWGHRSAIAYHEATGTPLPDGAASGVTALASGMAAAFKEEAGLGEIPLLATDSPDGGVAVSGVLPWCSNLRPGGWVVTPVRWEDGRRAVVRHRRDADGVRVKELTGLTALDATASGVLLLDEVRIPAQDVLTRDLPAFRDDVRATFLQIQTAMCLGLAGAALDAAEAGADDVAREVLAEELSAAAEDWQHLRGALAAGVRAASAVRAGGAGGPSDAAPSGAPPSGASPSGPSVAGGSPAGAAPSAPVRPAELVRVRLEAALLTGRATRLEQKIVGGRGYALASDTSRRAREAAFLPVQSPTETHLRHLLARAGVPVPTDGHA</sequence>
<evidence type="ECO:0000313" key="2">
    <source>
        <dbReference type="EMBL" id="GLI29851.1"/>
    </source>
</evidence>
<dbReference type="Gene3D" id="2.40.110.10">
    <property type="entry name" value="Butyryl-CoA Dehydrogenase, subunit A, domain 2"/>
    <property type="match status" value="1"/>
</dbReference>
<protein>
    <recommendedName>
        <fullName evidence="4">Acyl-CoA dehydrogenase</fullName>
    </recommendedName>
</protein>
<feature type="region of interest" description="Disordered" evidence="1">
    <location>
        <begin position="1"/>
        <end position="21"/>
    </location>
</feature>
<feature type="region of interest" description="Disordered" evidence="1">
    <location>
        <begin position="297"/>
        <end position="337"/>
    </location>
</feature>
<evidence type="ECO:0000313" key="3">
    <source>
        <dbReference type="Proteomes" id="UP001144451"/>
    </source>
</evidence>
<dbReference type="InterPro" id="IPR046373">
    <property type="entry name" value="Acyl-CoA_Oxase/DH_mid-dom_sf"/>
</dbReference>
<reference evidence="2" key="1">
    <citation type="submission" date="2022-12" db="EMBL/GenBank/DDBJ databases">
        <title>Reference genome sequencing for broad-spectrum identification of bacterial and archaeal isolates by mass spectrometry.</title>
        <authorList>
            <person name="Sekiguchi Y."/>
            <person name="Tourlousse D.M."/>
        </authorList>
    </citation>
    <scope>NUCLEOTIDE SEQUENCE</scope>
    <source>
        <strain evidence="2">5-2</strain>
    </source>
</reference>
<proteinExistence type="predicted"/>
<dbReference type="RefSeq" id="WP_206516172.1">
    <property type="nucleotide sequence ID" value="NZ_BSDQ01000001.1"/>
</dbReference>
<dbReference type="EMBL" id="BSDQ01000001">
    <property type="protein sequence ID" value="GLI29851.1"/>
    <property type="molecule type" value="Genomic_DNA"/>
</dbReference>
<comment type="caution">
    <text evidence="2">The sequence shown here is derived from an EMBL/GenBank/DDBJ whole genome shotgun (WGS) entry which is preliminary data.</text>
</comment>
<gene>
    <name evidence="2" type="ORF">BCONGLO52_06920</name>
</gene>
<dbReference type="SUPFAM" id="SSF56645">
    <property type="entry name" value="Acyl-CoA dehydrogenase NM domain-like"/>
    <property type="match status" value="1"/>
</dbReference>
<evidence type="ECO:0000256" key="1">
    <source>
        <dbReference type="SAM" id="MobiDB-lite"/>
    </source>
</evidence>
<accession>A0ABQ5RFD1</accession>
<organism evidence="2 3">
    <name type="scientific">Brachybacterium conglomeratum</name>
    <dbReference type="NCBI Taxonomy" id="47846"/>
    <lineage>
        <taxon>Bacteria</taxon>
        <taxon>Bacillati</taxon>
        <taxon>Actinomycetota</taxon>
        <taxon>Actinomycetes</taxon>
        <taxon>Micrococcales</taxon>
        <taxon>Dermabacteraceae</taxon>
        <taxon>Brachybacterium</taxon>
    </lineage>
</organism>
<dbReference type="GeneID" id="78122758"/>